<proteinExistence type="inferred from homology"/>
<dbReference type="SUPFAM" id="SSF52058">
    <property type="entry name" value="L domain-like"/>
    <property type="match status" value="1"/>
</dbReference>
<dbReference type="InterPro" id="IPR032675">
    <property type="entry name" value="LRR_dom_sf"/>
</dbReference>
<keyword evidence="6" id="KW-1185">Reference proteome</keyword>
<dbReference type="Proteomes" id="UP000315914">
    <property type="component" value="Unassembled WGS sequence"/>
</dbReference>
<organism evidence="5 6">
    <name type="scientific">Bradyrhizobium sacchari</name>
    <dbReference type="NCBI Taxonomy" id="1399419"/>
    <lineage>
        <taxon>Bacteria</taxon>
        <taxon>Pseudomonadati</taxon>
        <taxon>Pseudomonadota</taxon>
        <taxon>Alphaproteobacteria</taxon>
        <taxon>Hyphomicrobiales</taxon>
        <taxon>Nitrobacteraceae</taxon>
        <taxon>Bradyrhizobium</taxon>
    </lineage>
</organism>
<dbReference type="PANTHER" id="PTHR47114:SF2">
    <property type="entry name" value="OLIGODENDROCYTE-MYELIN GLYCOPROTEIN"/>
    <property type="match status" value="1"/>
</dbReference>
<gene>
    <name evidence="5" type="ORF">FBZ95_1164</name>
</gene>
<evidence type="ECO:0000313" key="5">
    <source>
        <dbReference type="EMBL" id="TWB66301.1"/>
    </source>
</evidence>
<name>A0A560J596_9BRAD</name>
<keyword evidence="3" id="KW-0677">Repeat</keyword>
<accession>A0A560J596</accession>
<evidence type="ECO:0000256" key="3">
    <source>
        <dbReference type="ARBA" id="ARBA00022737"/>
    </source>
</evidence>
<dbReference type="Gene3D" id="3.80.10.10">
    <property type="entry name" value="Ribonuclease Inhibitor"/>
    <property type="match status" value="1"/>
</dbReference>
<evidence type="ECO:0000313" key="6">
    <source>
        <dbReference type="Proteomes" id="UP000315914"/>
    </source>
</evidence>
<evidence type="ECO:0000256" key="2">
    <source>
        <dbReference type="ARBA" id="ARBA00022614"/>
    </source>
</evidence>
<dbReference type="RefSeq" id="WP_245327005.1">
    <property type="nucleotide sequence ID" value="NZ_LWIG01000047.1"/>
</dbReference>
<sequence>MDTGQTQRSAGSAPDTFEEAERESYLGGFNRALANLVEGLTGYRTPASARARILDDWVAEEGQGEAENRRQGRSRIRAADNMRSNAVDLSSLSLIALPDALAPRLLNLRAMHNELGSLPAGLPPGLHELFVSHNRLTSLPDALPATLYRLEVSDNRLTSLPDSLPAELGILNANNNRLSSLPDALPSSLTSHRG</sequence>
<dbReference type="AlphaFoldDB" id="A0A560J596"/>
<comment type="similarity">
    <text evidence="1">Belongs to the LRR-containing bacterial E3 ligase family.</text>
</comment>
<evidence type="ECO:0000256" key="4">
    <source>
        <dbReference type="SAM" id="MobiDB-lite"/>
    </source>
</evidence>
<feature type="region of interest" description="Disordered" evidence="4">
    <location>
        <begin position="1"/>
        <end position="21"/>
    </location>
</feature>
<comment type="caution">
    <text evidence="5">The sequence shown here is derived from an EMBL/GenBank/DDBJ whole genome shotgun (WGS) entry which is preliminary data.</text>
</comment>
<dbReference type="PANTHER" id="PTHR47114">
    <property type="match status" value="1"/>
</dbReference>
<evidence type="ECO:0000256" key="1">
    <source>
        <dbReference type="ARBA" id="ARBA00009868"/>
    </source>
</evidence>
<evidence type="ECO:0008006" key="7">
    <source>
        <dbReference type="Google" id="ProtNLM"/>
    </source>
</evidence>
<dbReference type="SMART" id="SM00364">
    <property type="entry name" value="LRR_BAC"/>
    <property type="match status" value="4"/>
</dbReference>
<reference evidence="5 6" key="1">
    <citation type="submission" date="2019-06" db="EMBL/GenBank/DDBJ databases">
        <title>Genomic Encyclopedia of Type Strains, Phase IV (KMG-V): Genome sequencing to study the core and pangenomes of soil and plant-associated prokaryotes.</title>
        <authorList>
            <person name="Whitman W."/>
        </authorList>
    </citation>
    <scope>NUCLEOTIDE SEQUENCE [LARGE SCALE GENOMIC DNA]</scope>
    <source>
        <strain evidence="5 6">BR 10556</strain>
    </source>
</reference>
<dbReference type="EMBL" id="VITW01000016">
    <property type="protein sequence ID" value="TWB66301.1"/>
    <property type="molecule type" value="Genomic_DNA"/>
</dbReference>
<feature type="compositionally biased region" description="Polar residues" evidence="4">
    <location>
        <begin position="1"/>
        <end position="10"/>
    </location>
</feature>
<dbReference type="InterPro" id="IPR051071">
    <property type="entry name" value="LRR-bact_E3_ubiq_ligases"/>
</dbReference>
<keyword evidence="2" id="KW-0433">Leucine-rich repeat</keyword>
<protein>
    <recommendedName>
        <fullName evidence="7">Leucine rich repeat (LRR) protein</fullName>
    </recommendedName>
</protein>